<dbReference type="GO" id="GO:0005506">
    <property type="term" value="F:iron ion binding"/>
    <property type="evidence" value="ECO:0007669"/>
    <property type="project" value="InterPro"/>
</dbReference>
<organism evidence="12 13">
    <name type="scientific">Puccinia striiformis</name>
    <dbReference type="NCBI Taxonomy" id="27350"/>
    <lineage>
        <taxon>Eukaryota</taxon>
        <taxon>Fungi</taxon>
        <taxon>Dikarya</taxon>
        <taxon>Basidiomycota</taxon>
        <taxon>Pucciniomycotina</taxon>
        <taxon>Pucciniomycetes</taxon>
        <taxon>Pucciniales</taxon>
        <taxon>Pucciniaceae</taxon>
        <taxon>Puccinia</taxon>
    </lineage>
</organism>
<dbReference type="NCBIfam" id="TIGR02410">
    <property type="entry name" value="carnitine_TMLD"/>
    <property type="match status" value="1"/>
</dbReference>
<feature type="domain" description="TauD/TfdA-like" evidence="11">
    <location>
        <begin position="327"/>
        <end position="553"/>
    </location>
</feature>
<dbReference type="Pfam" id="PF02668">
    <property type="entry name" value="TauD"/>
    <property type="match status" value="1"/>
</dbReference>
<gene>
    <name evidence="12" type="ORF">PSTT_08661</name>
</gene>
<dbReference type="GO" id="GO:0005739">
    <property type="term" value="C:mitochondrion"/>
    <property type="evidence" value="ECO:0007669"/>
    <property type="project" value="TreeGrafter"/>
</dbReference>
<comment type="similarity">
    <text evidence="4">Belongs to the gamma-BBH/TMLD family.</text>
</comment>
<evidence type="ECO:0000313" key="12">
    <source>
        <dbReference type="EMBL" id="POW06820.1"/>
    </source>
</evidence>
<feature type="region of interest" description="Disordered" evidence="10">
    <location>
        <begin position="87"/>
        <end position="110"/>
    </location>
</feature>
<keyword evidence="6" id="KW-0124">Carnitine biosynthesis</keyword>
<evidence type="ECO:0000256" key="7">
    <source>
        <dbReference type="ARBA" id="ARBA00022964"/>
    </source>
</evidence>
<dbReference type="InterPro" id="IPR050411">
    <property type="entry name" value="AlphaKG_dependent_hydroxylases"/>
</dbReference>
<comment type="pathway">
    <text evidence="3">Amine and polyamine biosynthesis; carnitine biosynthesis.</text>
</comment>
<evidence type="ECO:0000259" key="11">
    <source>
        <dbReference type="Pfam" id="PF02668"/>
    </source>
</evidence>
<dbReference type="EMBL" id="PKSL01000081">
    <property type="protein sequence ID" value="POW06820.1"/>
    <property type="molecule type" value="Genomic_DNA"/>
</dbReference>
<dbReference type="AlphaFoldDB" id="A0A2S4VBK9"/>
<evidence type="ECO:0000256" key="6">
    <source>
        <dbReference type="ARBA" id="ARBA00022873"/>
    </source>
</evidence>
<evidence type="ECO:0000256" key="2">
    <source>
        <dbReference type="ARBA" id="ARBA00001961"/>
    </source>
</evidence>
<dbReference type="InterPro" id="IPR012776">
    <property type="entry name" value="Trimethyllysine_dOase"/>
</dbReference>
<dbReference type="Gene3D" id="3.60.130.10">
    <property type="entry name" value="Clavaminate synthase-like"/>
    <property type="match status" value="1"/>
</dbReference>
<dbReference type="FunFam" id="3.60.130.10:FF:000001">
    <property type="entry name" value="Trimethyllysine dioxygenase, mitochondrial"/>
    <property type="match status" value="1"/>
</dbReference>
<evidence type="ECO:0000256" key="8">
    <source>
        <dbReference type="ARBA" id="ARBA00023002"/>
    </source>
</evidence>
<dbReference type="GO" id="GO:0045329">
    <property type="term" value="P:carnitine biosynthetic process"/>
    <property type="evidence" value="ECO:0007669"/>
    <property type="project" value="UniProtKB-UniPathway"/>
</dbReference>
<keyword evidence="8" id="KW-0560">Oxidoreductase</keyword>
<reference evidence="12" key="1">
    <citation type="submission" date="2017-12" db="EMBL/GenBank/DDBJ databases">
        <title>Gene loss provides genomic basis for host adaptation in cereal stripe rust fungi.</title>
        <authorList>
            <person name="Xia C."/>
        </authorList>
    </citation>
    <scope>NUCLEOTIDE SEQUENCE [LARGE SCALE GENOMIC DNA]</scope>
    <source>
        <strain evidence="12">93-210</strain>
    </source>
</reference>
<comment type="cofactor">
    <cofactor evidence="2">
        <name>L-ascorbate</name>
        <dbReference type="ChEBI" id="CHEBI:38290"/>
    </cofactor>
</comment>
<sequence>MLNSLLSHAQSIVVKMPTSNWTRSELYYSTATTRPPGVRAGSTTQLIPQCRSCRPPVNLLRASGYPEDPRPAGPGLRLGRRTLSLTSHSTIKTPSERPDAQSNKPASNRGSVNFLLDQQGLLIEFGKGRSTKLSVTCLSSATNSEYSLPSAAFSQPPRLMFMNGAGQRLVETFEVSRTEPRIYPVASPLVHQQGRDTFVLCIAANQDALHITFATHQIPLDIQPTRVDMEVEGLSLTCEPPLRCPLEGIGRNHVAARWTQEFHRIFVLVAKLIRATLGPSRQLTSSQIRKTKYLWDKTIISYMPQVSYNDIFSSDESTWKGDFYVLEWLRKIDKYGFCLVDDVPSNPEATEELLKRIAFIRETHYGAFWDFTANMEHGDTAYTNLPLGAHTDTTYFSDPAGLQLFHLLSPPTSHEGGKSLLVDGFAAAEKLRREQPAAYRVLSEVPIDTHASGGTDVAFKPVLPQPVFSHHPRTGELTIIRWNPDDRLPIRGRSGQEVKQLYLAIREWEKIIKSDQMELWTQMKMGQALIFDNHRVLHGRSSFTGSRRLCGGYVNRDDYRSRLRSLEQRLSSSCPKSMEEES</sequence>
<evidence type="ECO:0000313" key="13">
    <source>
        <dbReference type="Proteomes" id="UP000239156"/>
    </source>
</evidence>
<keyword evidence="13" id="KW-1185">Reference proteome</keyword>
<dbReference type="InterPro" id="IPR042098">
    <property type="entry name" value="TauD-like_sf"/>
</dbReference>
<dbReference type="UniPathway" id="UPA00118"/>
<keyword evidence="9" id="KW-0408">Iron</keyword>
<accession>A0A2S4VBK9</accession>
<name>A0A2S4VBK9_9BASI</name>
<dbReference type="InterPro" id="IPR003819">
    <property type="entry name" value="TauD/TfdA-like"/>
</dbReference>
<evidence type="ECO:0000256" key="3">
    <source>
        <dbReference type="ARBA" id="ARBA00005022"/>
    </source>
</evidence>
<evidence type="ECO:0000256" key="10">
    <source>
        <dbReference type="SAM" id="MobiDB-lite"/>
    </source>
</evidence>
<evidence type="ECO:0000256" key="9">
    <source>
        <dbReference type="ARBA" id="ARBA00023004"/>
    </source>
</evidence>
<keyword evidence="5" id="KW-0479">Metal-binding</keyword>
<proteinExistence type="inferred from homology"/>
<comment type="caution">
    <text evidence="12">The sequence shown here is derived from an EMBL/GenBank/DDBJ whole genome shotgun (WGS) entry which is preliminary data.</text>
</comment>
<dbReference type="PANTHER" id="PTHR10696:SF51">
    <property type="entry name" value="TRIMETHYLLYSINE DIOXYGENASE, MITOCHONDRIAL"/>
    <property type="match status" value="1"/>
</dbReference>
<dbReference type="GO" id="GO:0050353">
    <property type="term" value="F:trimethyllysine dioxygenase activity"/>
    <property type="evidence" value="ECO:0007669"/>
    <property type="project" value="InterPro"/>
</dbReference>
<dbReference type="VEuPathDB" id="FungiDB:PSHT_08776"/>
<dbReference type="VEuPathDB" id="FungiDB:PSTT_08661"/>
<keyword evidence="7" id="KW-0223">Dioxygenase</keyword>
<evidence type="ECO:0000256" key="5">
    <source>
        <dbReference type="ARBA" id="ARBA00022723"/>
    </source>
</evidence>
<feature type="compositionally biased region" description="Polar residues" evidence="10">
    <location>
        <begin position="100"/>
        <end position="110"/>
    </location>
</feature>
<evidence type="ECO:0000256" key="4">
    <source>
        <dbReference type="ARBA" id="ARBA00008654"/>
    </source>
</evidence>
<evidence type="ECO:0000256" key="1">
    <source>
        <dbReference type="ARBA" id="ARBA00001954"/>
    </source>
</evidence>
<dbReference type="PANTHER" id="PTHR10696">
    <property type="entry name" value="GAMMA-BUTYROBETAINE HYDROXYLASE-RELATED"/>
    <property type="match status" value="1"/>
</dbReference>
<dbReference type="SUPFAM" id="SSF51197">
    <property type="entry name" value="Clavaminate synthase-like"/>
    <property type="match status" value="1"/>
</dbReference>
<dbReference type="CDD" id="cd00250">
    <property type="entry name" value="CAS_like"/>
    <property type="match status" value="1"/>
</dbReference>
<dbReference type="Proteomes" id="UP000239156">
    <property type="component" value="Unassembled WGS sequence"/>
</dbReference>
<protein>
    <recommendedName>
        <fullName evidence="11">TauD/TfdA-like domain-containing protein</fullName>
    </recommendedName>
</protein>
<comment type="cofactor">
    <cofactor evidence="1">
        <name>Fe(2+)</name>
        <dbReference type="ChEBI" id="CHEBI:29033"/>
    </cofactor>
</comment>